<reference evidence="2" key="1">
    <citation type="submission" date="2023-03" db="EMBL/GenBank/DDBJ databases">
        <title>Massive genome expansion in bonnet fungi (Mycena s.s.) driven by repeated elements and novel gene families across ecological guilds.</title>
        <authorList>
            <consortium name="Lawrence Berkeley National Laboratory"/>
            <person name="Harder C.B."/>
            <person name="Miyauchi S."/>
            <person name="Viragh M."/>
            <person name="Kuo A."/>
            <person name="Thoen E."/>
            <person name="Andreopoulos B."/>
            <person name="Lu D."/>
            <person name="Skrede I."/>
            <person name="Drula E."/>
            <person name="Henrissat B."/>
            <person name="Morin E."/>
            <person name="Kohler A."/>
            <person name="Barry K."/>
            <person name="LaButti K."/>
            <person name="Morin E."/>
            <person name="Salamov A."/>
            <person name="Lipzen A."/>
            <person name="Mereny Z."/>
            <person name="Hegedus B."/>
            <person name="Baldrian P."/>
            <person name="Stursova M."/>
            <person name="Weitz H."/>
            <person name="Taylor A."/>
            <person name="Grigoriev I.V."/>
            <person name="Nagy L.G."/>
            <person name="Martin F."/>
            <person name="Kauserud H."/>
        </authorList>
    </citation>
    <scope>NUCLEOTIDE SEQUENCE</scope>
    <source>
        <strain evidence="2">CBHHK200</strain>
    </source>
</reference>
<keyword evidence="3" id="KW-1185">Reference proteome</keyword>
<evidence type="ECO:0000313" key="3">
    <source>
        <dbReference type="Proteomes" id="UP001218188"/>
    </source>
</evidence>
<feature type="compositionally biased region" description="Basic residues" evidence="1">
    <location>
        <begin position="414"/>
        <end position="426"/>
    </location>
</feature>
<feature type="region of interest" description="Disordered" evidence="1">
    <location>
        <begin position="412"/>
        <end position="451"/>
    </location>
</feature>
<accession>A0AAD6SPD6</accession>
<sequence>MTRSNNAIPSTASKPTRKRVRRTGKKPGKVSWVHGTKLKFFSTRSEEWMSAQRMGTTQLGTFYDNITNLYIQKYGYDLKDDEDLEVDVEDPTDPNAPDPDKGSLTQEEADRRTKISSTIRGRIGSWYRSHYGGGVEQGQKNLFKDLFSAGANIGAVQPAKMQTWQYYSKLHYDERVKARFEVAWKSEVQRAKDLDLPAPHEVKVRGNVTRQAWEEESAEFKAVVVAAQNKEHAQTLRAWEMGRAEESSHTAEELHATLKNAGLYLQPLADTIRERFSMNVAIMLCGPIGELGGAIGVRSVHSGTTAGLNPKKWYNVDPVGYQNAEASMVRFLEKTFNEEERTRRRAQGRQAQARDRRAQAQTQVWARDRRAEAQMRDRRAEAQVRDRRVEAQVRDRRVEAQVRDRRAEAQVRARDHRSKVQVRNRQSKAEAEAQVRSQARHTHPGKGCKLATPLRRTGHWWRDRHQRRR</sequence>
<name>A0AAD6SPD6_9AGAR</name>
<comment type="caution">
    <text evidence="2">The sequence shown here is derived from an EMBL/GenBank/DDBJ whole genome shotgun (WGS) entry which is preliminary data.</text>
</comment>
<feature type="compositionally biased region" description="Basic residues" evidence="1">
    <location>
        <begin position="15"/>
        <end position="28"/>
    </location>
</feature>
<feature type="compositionally biased region" description="Polar residues" evidence="1">
    <location>
        <begin position="1"/>
        <end position="14"/>
    </location>
</feature>
<feature type="region of interest" description="Disordered" evidence="1">
    <location>
        <begin position="338"/>
        <end position="363"/>
    </location>
</feature>
<feature type="region of interest" description="Disordered" evidence="1">
    <location>
        <begin position="1"/>
        <end position="28"/>
    </location>
</feature>
<dbReference type="Proteomes" id="UP001218188">
    <property type="component" value="Unassembled WGS sequence"/>
</dbReference>
<feature type="region of interest" description="Disordered" evidence="1">
    <location>
        <begin position="86"/>
        <end position="115"/>
    </location>
</feature>
<evidence type="ECO:0000256" key="1">
    <source>
        <dbReference type="SAM" id="MobiDB-lite"/>
    </source>
</evidence>
<evidence type="ECO:0000313" key="2">
    <source>
        <dbReference type="EMBL" id="KAJ7030686.1"/>
    </source>
</evidence>
<gene>
    <name evidence="2" type="ORF">C8F04DRAFT_1263589</name>
</gene>
<dbReference type="AlphaFoldDB" id="A0AAD6SPD6"/>
<protein>
    <submittedName>
        <fullName evidence="2">Uncharacterized protein</fullName>
    </submittedName>
</protein>
<dbReference type="EMBL" id="JARJCM010000088">
    <property type="protein sequence ID" value="KAJ7030686.1"/>
    <property type="molecule type" value="Genomic_DNA"/>
</dbReference>
<organism evidence="2 3">
    <name type="scientific">Mycena alexandri</name>
    <dbReference type="NCBI Taxonomy" id="1745969"/>
    <lineage>
        <taxon>Eukaryota</taxon>
        <taxon>Fungi</taxon>
        <taxon>Dikarya</taxon>
        <taxon>Basidiomycota</taxon>
        <taxon>Agaricomycotina</taxon>
        <taxon>Agaricomycetes</taxon>
        <taxon>Agaricomycetidae</taxon>
        <taxon>Agaricales</taxon>
        <taxon>Marasmiineae</taxon>
        <taxon>Mycenaceae</taxon>
        <taxon>Mycena</taxon>
    </lineage>
</organism>
<proteinExistence type="predicted"/>